<evidence type="ECO:0000256" key="5">
    <source>
        <dbReference type="SAM" id="MobiDB-lite"/>
    </source>
</evidence>
<dbReference type="GO" id="GO:0071880">
    <property type="term" value="P:adenylate cyclase-activating adrenergic receptor signaling pathway"/>
    <property type="evidence" value="ECO:0007669"/>
    <property type="project" value="TreeGrafter"/>
</dbReference>
<evidence type="ECO:0000256" key="2">
    <source>
        <dbReference type="ARBA" id="ARBA00023040"/>
    </source>
</evidence>
<dbReference type="GO" id="GO:0005886">
    <property type="term" value="C:plasma membrane"/>
    <property type="evidence" value="ECO:0007669"/>
    <property type="project" value="TreeGrafter"/>
</dbReference>
<keyword evidence="7" id="KW-1185">Reference proteome</keyword>
<dbReference type="STRING" id="166423.A0A0M9A704"/>
<evidence type="ECO:0000313" key="6">
    <source>
        <dbReference type="EMBL" id="KOX78517.1"/>
    </source>
</evidence>
<reference evidence="6 7" key="1">
    <citation type="submission" date="2015-07" db="EMBL/GenBank/DDBJ databases">
        <title>The genome of Melipona quadrifasciata.</title>
        <authorList>
            <person name="Pan H."/>
            <person name="Kapheim K."/>
        </authorList>
    </citation>
    <scope>NUCLEOTIDE SEQUENCE [LARGE SCALE GENOMIC DNA]</scope>
    <source>
        <strain evidence="6">0111107301</strain>
        <tissue evidence="6">Whole body</tissue>
    </source>
</reference>
<organism evidence="6 7">
    <name type="scientific">Melipona quadrifasciata</name>
    <dbReference type="NCBI Taxonomy" id="166423"/>
    <lineage>
        <taxon>Eukaryota</taxon>
        <taxon>Metazoa</taxon>
        <taxon>Ecdysozoa</taxon>
        <taxon>Arthropoda</taxon>
        <taxon>Hexapoda</taxon>
        <taxon>Insecta</taxon>
        <taxon>Pterygota</taxon>
        <taxon>Neoptera</taxon>
        <taxon>Endopterygota</taxon>
        <taxon>Hymenoptera</taxon>
        <taxon>Apocrita</taxon>
        <taxon>Aculeata</taxon>
        <taxon>Apoidea</taxon>
        <taxon>Anthophila</taxon>
        <taxon>Apidae</taxon>
        <taxon>Melipona</taxon>
    </lineage>
</organism>
<dbReference type="GO" id="GO:0043410">
    <property type="term" value="P:positive regulation of MAPK cascade"/>
    <property type="evidence" value="ECO:0007669"/>
    <property type="project" value="TreeGrafter"/>
</dbReference>
<evidence type="ECO:0000256" key="3">
    <source>
        <dbReference type="ARBA" id="ARBA00023170"/>
    </source>
</evidence>
<proteinExistence type="predicted"/>
<dbReference type="OrthoDB" id="5957871at2759"/>
<dbReference type="Gene3D" id="1.20.1070.10">
    <property type="entry name" value="Rhodopsin 7-helix transmembrane proteins"/>
    <property type="match status" value="1"/>
</dbReference>
<gene>
    <name evidence="6" type="ORF">WN51_10325</name>
</gene>
<dbReference type="PANTHER" id="PTHR24248">
    <property type="entry name" value="ADRENERGIC RECEPTOR-RELATED G-PROTEIN COUPLED RECEPTOR"/>
    <property type="match status" value="1"/>
</dbReference>
<protein>
    <submittedName>
        <fullName evidence="6">Octopamine receptor beta-3R</fullName>
    </submittedName>
</protein>
<feature type="compositionally biased region" description="Polar residues" evidence="5">
    <location>
        <begin position="198"/>
        <end position="211"/>
    </location>
</feature>
<feature type="region of interest" description="Disordered" evidence="5">
    <location>
        <begin position="194"/>
        <end position="256"/>
    </location>
</feature>
<evidence type="ECO:0000313" key="7">
    <source>
        <dbReference type="Proteomes" id="UP000053105"/>
    </source>
</evidence>
<dbReference type="PANTHER" id="PTHR24248:SF66">
    <property type="entry name" value="OCTOPAMINE RECEPTOR BETA-3R"/>
    <property type="match status" value="1"/>
</dbReference>
<dbReference type="Proteomes" id="UP000053105">
    <property type="component" value="Unassembled WGS sequence"/>
</dbReference>
<evidence type="ECO:0000256" key="4">
    <source>
        <dbReference type="ARBA" id="ARBA00023224"/>
    </source>
</evidence>
<feature type="compositionally biased region" description="Polar residues" evidence="5">
    <location>
        <begin position="234"/>
        <end position="246"/>
    </location>
</feature>
<feature type="compositionally biased region" description="Basic and acidic residues" evidence="5">
    <location>
        <begin position="247"/>
        <end position="256"/>
    </location>
</feature>
<dbReference type="EMBL" id="KQ435721">
    <property type="protein sequence ID" value="KOX78517.1"/>
    <property type="molecule type" value="Genomic_DNA"/>
</dbReference>
<dbReference type="AlphaFoldDB" id="A0A0M9A704"/>
<accession>A0A0M9A704</accession>
<keyword evidence="3 6" id="KW-0675">Receptor</keyword>
<keyword evidence="4" id="KW-0807">Transducer</keyword>
<sequence length="474" mass="53054">MKLAVTFRLGLGLSLGLGLGLIYYTEIKLLRPRANVHVLDHDITVLHADAFICHLISMEILDLSIYLRTISTVSTISSHKSRDLTQHPIAASTVRSMKMVTQLKLLLCCEVHMMFHHTPQNQRYTLKSTLQLRILLDILANSFALKKECSSVSRQVMPELTDTEQVRRVAMTNDNDKRCQAIAGLILAGVTQKIGPPQEQSGGRASEQTSADQRDFGGSGHAAHRGSIVAGSTARGSTDHQQQQNEEGTKGCENTGDHHVGVSGLLASLLSLTHIDATTNDKYYYNIIVDRYRRRIDWIKRGHANGQSVKKQLPKVKLSKQRSINILKTCTLLFAQNLTLKQTHTTRRLYMVGQKFLTTFTAALIVKPTVATNKVTFLCYNALSQFSGNFGKWWDFIAPGRRIYDTYIITSLCDSCESSDSVVAMVFWVGYFNSALNPLIYAYFNRDFREAFKDTLMSALPCCASCWKTPSEFV</sequence>
<dbReference type="SUPFAM" id="SSF81321">
    <property type="entry name" value="Family A G protein-coupled receptor-like"/>
    <property type="match status" value="1"/>
</dbReference>
<name>A0A0M9A704_9HYME</name>
<dbReference type="GO" id="GO:0004989">
    <property type="term" value="F:octopamine receptor activity"/>
    <property type="evidence" value="ECO:0007669"/>
    <property type="project" value="TreeGrafter"/>
</dbReference>
<comment type="subcellular location">
    <subcellularLocation>
        <location evidence="1">Membrane</location>
        <topology evidence="1">Multi-pass membrane protein</topology>
    </subcellularLocation>
</comment>
<keyword evidence="2" id="KW-0297">G-protein coupled receptor</keyword>
<evidence type="ECO:0000256" key="1">
    <source>
        <dbReference type="ARBA" id="ARBA00004141"/>
    </source>
</evidence>